<dbReference type="InterPro" id="IPR052159">
    <property type="entry name" value="Competence_DNA_uptake"/>
</dbReference>
<feature type="transmembrane region" description="Helical" evidence="6">
    <location>
        <begin position="463"/>
        <end position="480"/>
    </location>
</feature>
<dbReference type="InterPro" id="IPR004477">
    <property type="entry name" value="ComEC_N"/>
</dbReference>
<name>A0A3M8Q4J3_9GAMM</name>
<feature type="transmembrane region" description="Helical" evidence="6">
    <location>
        <begin position="348"/>
        <end position="366"/>
    </location>
</feature>
<keyword evidence="3 6" id="KW-0812">Transmembrane</keyword>
<evidence type="ECO:0000313" key="9">
    <source>
        <dbReference type="Proteomes" id="UP000280507"/>
    </source>
</evidence>
<evidence type="ECO:0000256" key="5">
    <source>
        <dbReference type="ARBA" id="ARBA00023136"/>
    </source>
</evidence>
<sequence length="656" mass="75877">MLLSSLSILIGAVMVPIGYEWLYSTHIILVCLYLIHSKRLILCLAAGFSIFAVAQSEYFSLPTFEFQLDERVLIDFDEKKIHVERPFNVNSLSVDDNASIQIVYFHENGTRFIERDFTLKVVSQLTSLVTDDFSLQVDPASLAQARIRRITLPNKNGAWWERNLYVKRQMAELSLTRLDKEQWAVQDRQQGFRDRIQSHLDDKLQGFDSWRFSKALLLGQDNLWSEKDTWVVRVLGLAHLFVVSGLHTGFMFIIGRLFSQFAWRIFPDKWLLSGLTRWHCDAIIVMPLLFTYAYLTDWGEPVVRASIMLSVYMLARLLALKFSAYEVITFALWLVLLLDPRTVLSPGLWLSFSMVYLLIGFCQGITVFSRLFMVQVMLTTASMVLVLGWQDAISGVSILVNVMLIPFAGLVWFPWGILSSLEAALVGTSYGYFLLDKLLGYVMYSLEWIAFKGPLLNFDSFSSTFPRWIMLLLVVLWVYQSPLKRGMVMALGIWCVLFSTSLFKPFFHYSSITNIENVFVFQENNRVITSDRWLQKDIMVKPLSIYLGANKMSQSHATLNFLSTQMLRNPDPFLLLEKEVRWVLLKQANRQQTLTTFDALDIHWVIVPPGESLHFYLHKDYVSLRHSSCIYLFFLVKSDTCKRVETLESMLNYQQI</sequence>
<keyword evidence="5 6" id="KW-0472">Membrane</keyword>
<feature type="transmembrane region" description="Helical" evidence="6">
    <location>
        <begin position="396"/>
        <end position="418"/>
    </location>
</feature>
<feature type="domain" description="ComEC/Rec2-related protein" evidence="7">
    <location>
        <begin position="216"/>
        <end position="480"/>
    </location>
</feature>
<keyword evidence="9" id="KW-1185">Reference proteome</keyword>
<feature type="transmembrane region" description="Helical" evidence="6">
    <location>
        <begin position="315"/>
        <end position="336"/>
    </location>
</feature>
<evidence type="ECO:0000313" key="8">
    <source>
        <dbReference type="EMBL" id="RNF50054.1"/>
    </source>
</evidence>
<dbReference type="NCBIfam" id="TIGR00360">
    <property type="entry name" value="ComEC_N-term"/>
    <property type="match status" value="1"/>
</dbReference>
<reference evidence="8 9" key="1">
    <citation type="journal article" date="2012" name="Int. J. Syst. Evol. Microbiol.">
        <title>Marinomonas hwangdonensis sp. nov., isolated from seawater.</title>
        <authorList>
            <person name="Jung Y.T."/>
            <person name="Oh T.K."/>
            <person name="Yoon J.H."/>
        </authorList>
    </citation>
    <scope>NUCLEOTIDE SEQUENCE [LARGE SCALE GENOMIC DNA]</scope>
    <source>
        <strain evidence="8 9">HDW-15</strain>
    </source>
</reference>
<dbReference type="Proteomes" id="UP000280507">
    <property type="component" value="Unassembled WGS sequence"/>
</dbReference>
<dbReference type="GO" id="GO:0005886">
    <property type="term" value="C:plasma membrane"/>
    <property type="evidence" value="ECO:0007669"/>
    <property type="project" value="UniProtKB-SubCell"/>
</dbReference>
<dbReference type="PANTHER" id="PTHR30619:SF7">
    <property type="entry name" value="BETA-LACTAMASE DOMAIN PROTEIN"/>
    <property type="match status" value="1"/>
</dbReference>
<evidence type="ECO:0000256" key="6">
    <source>
        <dbReference type="SAM" id="Phobius"/>
    </source>
</evidence>
<proteinExistence type="predicted"/>
<organism evidence="8 9">
    <name type="scientific">Marinomonas hwangdonensis</name>
    <dbReference type="NCBI Taxonomy" id="1053647"/>
    <lineage>
        <taxon>Bacteria</taxon>
        <taxon>Pseudomonadati</taxon>
        <taxon>Pseudomonadota</taxon>
        <taxon>Gammaproteobacteria</taxon>
        <taxon>Oceanospirillales</taxon>
        <taxon>Oceanospirillaceae</taxon>
        <taxon>Marinomonas</taxon>
    </lineage>
</organism>
<dbReference type="PANTHER" id="PTHR30619">
    <property type="entry name" value="DNA INTERNALIZATION/COMPETENCE PROTEIN COMEC/REC2"/>
    <property type="match status" value="1"/>
</dbReference>
<dbReference type="RefSeq" id="WP_123096037.1">
    <property type="nucleotide sequence ID" value="NZ_RIZG01000006.1"/>
</dbReference>
<keyword evidence="2" id="KW-1003">Cell membrane</keyword>
<feature type="transmembrane region" description="Helical" evidence="6">
    <location>
        <begin position="275"/>
        <end position="295"/>
    </location>
</feature>
<feature type="transmembrane region" description="Helical" evidence="6">
    <location>
        <begin position="486"/>
        <end position="503"/>
    </location>
</feature>
<comment type="caution">
    <text evidence="8">The sequence shown here is derived from an EMBL/GenBank/DDBJ whole genome shotgun (WGS) entry which is preliminary data.</text>
</comment>
<feature type="transmembrane region" description="Helical" evidence="6">
    <location>
        <begin position="230"/>
        <end position="254"/>
    </location>
</feature>
<dbReference type="Pfam" id="PF03772">
    <property type="entry name" value="Competence"/>
    <property type="match status" value="1"/>
</dbReference>
<gene>
    <name evidence="8" type="ORF">EBI00_11295</name>
</gene>
<keyword evidence="4 6" id="KW-1133">Transmembrane helix</keyword>
<dbReference type="AlphaFoldDB" id="A0A3M8Q4J3"/>
<comment type="subcellular location">
    <subcellularLocation>
        <location evidence="1">Cell membrane</location>
        <topology evidence="1">Multi-pass membrane protein</topology>
    </subcellularLocation>
</comment>
<dbReference type="EMBL" id="RIZG01000006">
    <property type="protein sequence ID" value="RNF50054.1"/>
    <property type="molecule type" value="Genomic_DNA"/>
</dbReference>
<evidence type="ECO:0000259" key="7">
    <source>
        <dbReference type="Pfam" id="PF03772"/>
    </source>
</evidence>
<protein>
    <submittedName>
        <fullName evidence="8">ComEC/Rec2 family competence protein</fullName>
    </submittedName>
</protein>
<evidence type="ECO:0000256" key="4">
    <source>
        <dbReference type="ARBA" id="ARBA00022989"/>
    </source>
</evidence>
<feature type="transmembrane region" description="Helical" evidence="6">
    <location>
        <begin position="6"/>
        <end position="33"/>
    </location>
</feature>
<evidence type="ECO:0000256" key="1">
    <source>
        <dbReference type="ARBA" id="ARBA00004651"/>
    </source>
</evidence>
<accession>A0A3M8Q4J3</accession>
<evidence type="ECO:0000256" key="3">
    <source>
        <dbReference type="ARBA" id="ARBA00022692"/>
    </source>
</evidence>
<evidence type="ECO:0000256" key="2">
    <source>
        <dbReference type="ARBA" id="ARBA00022475"/>
    </source>
</evidence>
<dbReference type="OrthoDB" id="9761531at2"/>